<dbReference type="InParanoid" id="A0A3M0CKQ1"/>
<dbReference type="Proteomes" id="UP000271227">
    <property type="component" value="Unassembled WGS sequence"/>
</dbReference>
<dbReference type="SUPFAM" id="SSF64518">
    <property type="entry name" value="Phase 1 flagellin"/>
    <property type="match status" value="1"/>
</dbReference>
<gene>
    <name evidence="6" type="ORF">BXY39_1617</name>
</gene>
<dbReference type="AlphaFoldDB" id="A0A3M0CKQ1"/>
<evidence type="ECO:0000256" key="2">
    <source>
        <dbReference type="ARBA" id="ARBA00023143"/>
    </source>
</evidence>
<dbReference type="RefSeq" id="WP_121938284.1">
    <property type="nucleotide sequence ID" value="NZ_REFR01000010.1"/>
</dbReference>
<evidence type="ECO:0000313" key="6">
    <source>
        <dbReference type="EMBL" id="RMB08970.1"/>
    </source>
</evidence>
<comment type="caution">
    <text evidence="6">The sequence shown here is derived from an EMBL/GenBank/DDBJ whole genome shotgun (WGS) entry which is preliminary data.</text>
</comment>
<dbReference type="GO" id="GO:0009288">
    <property type="term" value="C:bacterial-type flagellum"/>
    <property type="evidence" value="ECO:0007669"/>
    <property type="project" value="UniProtKB-SubCell"/>
</dbReference>
<dbReference type="PRINTS" id="PR00207">
    <property type="entry name" value="FLAGELLIN"/>
</dbReference>
<keyword evidence="7" id="KW-1185">Reference proteome</keyword>
<reference evidence="6 7" key="1">
    <citation type="submission" date="2018-10" db="EMBL/GenBank/DDBJ databases">
        <title>Genomic Encyclopedia of Archaeal and Bacterial Type Strains, Phase II (KMG-II): from individual species to whole genera.</title>
        <authorList>
            <person name="Goeker M."/>
        </authorList>
    </citation>
    <scope>NUCLEOTIDE SEQUENCE [LARGE SCALE GENOMIC DNA]</scope>
    <source>
        <strain evidence="6 7">DSM 25217</strain>
    </source>
</reference>
<dbReference type="InterPro" id="IPR001492">
    <property type="entry name" value="Flagellin"/>
</dbReference>
<dbReference type="FunCoup" id="A0A3M0CKQ1">
    <property type="interactions" value="132"/>
</dbReference>
<dbReference type="Pfam" id="PF00669">
    <property type="entry name" value="Flagellin_N"/>
    <property type="match status" value="1"/>
</dbReference>
<feature type="domain" description="Flagellin C-terminal" evidence="5">
    <location>
        <begin position="188"/>
        <end position="272"/>
    </location>
</feature>
<proteinExistence type="inferred from homology"/>
<evidence type="ECO:0000256" key="1">
    <source>
        <dbReference type="ARBA" id="ARBA00005709"/>
    </source>
</evidence>
<dbReference type="GO" id="GO:0005576">
    <property type="term" value="C:extracellular region"/>
    <property type="evidence" value="ECO:0007669"/>
    <property type="project" value="UniProtKB-SubCell"/>
</dbReference>
<dbReference type="InterPro" id="IPR001029">
    <property type="entry name" value="Flagellin_N"/>
</dbReference>
<evidence type="ECO:0000259" key="4">
    <source>
        <dbReference type="Pfam" id="PF00669"/>
    </source>
</evidence>
<evidence type="ECO:0000259" key="5">
    <source>
        <dbReference type="Pfam" id="PF00700"/>
    </source>
</evidence>
<accession>A0A3M0CKQ1</accession>
<dbReference type="EMBL" id="REFR01000010">
    <property type="protein sequence ID" value="RMB08970.1"/>
    <property type="molecule type" value="Genomic_DNA"/>
</dbReference>
<dbReference type="PANTHER" id="PTHR42792:SF2">
    <property type="entry name" value="FLAGELLIN"/>
    <property type="match status" value="1"/>
</dbReference>
<keyword evidence="6" id="KW-0282">Flagellum</keyword>
<protein>
    <recommendedName>
        <fullName evidence="3">Flagellin</fullName>
    </recommendedName>
</protein>
<evidence type="ECO:0000313" key="7">
    <source>
        <dbReference type="Proteomes" id="UP000271227"/>
    </source>
</evidence>
<evidence type="ECO:0000256" key="3">
    <source>
        <dbReference type="RuleBase" id="RU362073"/>
    </source>
</evidence>
<keyword evidence="3" id="KW-0964">Secreted</keyword>
<dbReference type="Gene3D" id="1.20.1330.10">
    <property type="entry name" value="f41 fragment of flagellin, N-terminal domain"/>
    <property type="match status" value="1"/>
</dbReference>
<dbReference type="GO" id="GO:0005198">
    <property type="term" value="F:structural molecule activity"/>
    <property type="evidence" value="ECO:0007669"/>
    <property type="project" value="UniProtKB-UniRule"/>
</dbReference>
<dbReference type="Pfam" id="PF00700">
    <property type="entry name" value="Flagellin_C"/>
    <property type="match status" value="1"/>
</dbReference>
<name>A0A3M0CKQ1_9PROT</name>
<keyword evidence="6" id="KW-0969">Cilium</keyword>
<dbReference type="InterPro" id="IPR046358">
    <property type="entry name" value="Flagellin_C"/>
</dbReference>
<keyword evidence="2 3" id="KW-0975">Bacterial flagellum</keyword>
<dbReference type="PANTHER" id="PTHR42792">
    <property type="entry name" value="FLAGELLIN"/>
    <property type="match status" value="1"/>
</dbReference>
<organism evidence="6 7">
    <name type="scientific">Eilatimonas milleporae</name>
    <dbReference type="NCBI Taxonomy" id="911205"/>
    <lineage>
        <taxon>Bacteria</taxon>
        <taxon>Pseudomonadati</taxon>
        <taxon>Pseudomonadota</taxon>
        <taxon>Alphaproteobacteria</taxon>
        <taxon>Kordiimonadales</taxon>
        <taxon>Kordiimonadaceae</taxon>
        <taxon>Eilatimonas</taxon>
    </lineage>
</organism>
<dbReference type="OrthoDB" id="8328560at2"/>
<keyword evidence="6" id="KW-0966">Cell projection</keyword>
<feature type="domain" description="Flagellin N-terminal" evidence="4">
    <location>
        <begin position="5"/>
        <end position="136"/>
    </location>
</feature>
<comment type="subcellular location">
    <subcellularLocation>
        <location evidence="3">Secreted</location>
    </subcellularLocation>
    <subcellularLocation>
        <location evidence="3">Bacterial flagellum</location>
    </subcellularLocation>
</comment>
<sequence>MAFSVNTNGAALAALRNLNVTNASLEITQSQINTGLEIAGARDGAAVFAIAQQLRSDLAGLNSVQDSLNRASSSLDVAIAGGEAISDLLIEMRELAVAAADEGLDSDSRTALNDEFIELRDQIDSIATSADFNGTNAINTGGSSISAITNDTGTTSISVAAVDLSLSGLSLASTVIGTDASTAATAVTTLDTALTTVNNALSDFGAFGTRLDVQQSFTTRLSDSIEVGIGNIVDADLAQASADLQALQVQQQLGLQALSIANQAPQSILSLFGG</sequence>
<comment type="similarity">
    <text evidence="1 3">Belongs to the bacterial flagellin family.</text>
</comment>
<comment type="function">
    <text evidence="3">Flagellin is the subunit protein which polymerizes to form the filaments of bacterial flagella.</text>
</comment>